<evidence type="ECO:0000256" key="6">
    <source>
        <dbReference type="ARBA" id="ARBA00023187"/>
    </source>
</evidence>
<comment type="subcellular location">
    <subcellularLocation>
        <location evidence="2">Nucleus</location>
    </subcellularLocation>
</comment>
<proteinExistence type="inferred from homology"/>
<evidence type="ECO:0000256" key="8">
    <source>
        <dbReference type="SAM" id="MobiDB-lite"/>
    </source>
</evidence>
<gene>
    <name evidence="10" type="ORF">IE077_000155</name>
</gene>
<reference evidence="10 11" key="1">
    <citation type="journal article" date="2020" name="bioRxiv">
        <title>Metabolic contributions of an alphaproteobacterial endosymbiont in the apicomplexan Cardiosporidium cionae.</title>
        <authorList>
            <person name="Hunter E.S."/>
            <person name="Paight C.J."/>
            <person name="Lane C.E."/>
        </authorList>
    </citation>
    <scope>NUCLEOTIDE SEQUENCE [LARGE SCALE GENOMIC DNA]</scope>
    <source>
        <strain evidence="10">ESH_2018</strain>
    </source>
</reference>
<feature type="compositionally biased region" description="Low complexity" evidence="8">
    <location>
        <begin position="165"/>
        <end position="179"/>
    </location>
</feature>
<dbReference type="PANTHER" id="PTHR31077">
    <property type="entry name" value="U4/U6.U5 SMALL NUCLEAR RIBONUCLEOPROTEIN 27 KDA PROTEIN"/>
    <property type="match status" value="1"/>
</dbReference>
<name>A0ABQ7J5C3_9APIC</name>
<dbReference type="Pfam" id="PF08648">
    <property type="entry name" value="SNRNP27"/>
    <property type="match status" value="1"/>
</dbReference>
<evidence type="ECO:0000313" key="11">
    <source>
        <dbReference type="Proteomes" id="UP000823046"/>
    </source>
</evidence>
<feature type="compositionally biased region" description="Basic and acidic residues" evidence="8">
    <location>
        <begin position="75"/>
        <end position="96"/>
    </location>
</feature>
<evidence type="ECO:0000256" key="4">
    <source>
        <dbReference type="ARBA" id="ARBA00011825"/>
    </source>
</evidence>
<organism evidence="10 11">
    <name type="scientific">Cardiosporidium cionae</name>
    <dbReference type="NCBI Taxonomy" id="476202"/>
    <lineage>
        <taxon>Eukaryota</taxon>
        <taxon>Sar</taxon>
        <taxon>Alveolata</taxon>
        <taxon>Apicomplexa</taxon>
        <taxon>Aconoidasida</taxon>
        <taxon>Nephromycida</taxon>
        <taxon>Cardiosporidium</taxon>
    </lineage>
</organism>
<evidence type="ECO:0000256" key="1">
    <source>
        <dbReference type="ARBA" id="ARBA00003632"/>
    </source>
</evidence>
<comment type="subunit">
    <text evidence="4">Part of a tri-snRNP complex.</text>
</comment>
<keyword evidence="7" id="KW-0539">Nucleus</keyword>
<comment type="similarity">
    <text evidence="3">Belongs to the SNUT3 family.</text>
</comment>
<accession>A0ABQ7J5C3</accession>
<dbReference type="InterPro" id="IPR013957">
    <property type="entry name" value="SNRNP27"/>
</dbReference>
<evidence type="ECO:0000256" key="7">
    <source>
        <dbReference type="ARBA" id="ARBA00023242"/>
    </source>
</evidence>
<keyword evidence="11" id="KW-1185">Reference proteome</keyword>
<sequence length="245" mass="28044">MPIDFLFLTVARDSEVSSGGRRDALPGGTIRQRLRSRSNSSSDRSFVSNNRAYKDRNRGSRNRDNYRARRGRSPSLDKRHYHDPREFHDTDRDRLSHAYRSNYHTRLRRSVSPRESRSHHDSYRVGRLRRSPSISTAAYPGGTVSSAQHNAALDKNQRKGTTMPSSSNLKLSVSESSSSSEDRGENDLTEEQLLRKLLGFAEFDSSKGKYHGSSDLSGVNRKTKRRYRQYMNRKGGFNRPLSPTF</sequence>
<dbReference type="Proteomes" id="UP000823046">
    <property type="component" value="Unassembled WGS sequence"/>
</dbReference>
<dbReference type="EMBL" id="JADAQX010000886">
    <property type="protein sequence ID" value="KAF8819215.1"/>
    <property type="molecule type" value="Genomic_DNA"/>
</dbReference>
<evidence type="ECO:0000313" key="10">
    <source>
        <dbReference type="EMBL" id="KAF8819215.1"/>
    </source>
</evidence>
<feature type="compositionally biased region" description="Basic and acidic residues" evidence="8">
    <location>
        <begin position="112"/>
        <end position="124"/>
    </location>
</feature>
<comment type="caution">
    <text evidence="10">The sequence shown here is derived from an EMBL/GenBank/DDBJ whole genome shotgun (WGS) entry which is preliminary data.</text>
</comment>
<protein>
    <recommendedName>
        <fullName evidence="9">U4/U6.U5 small nuclear ribonucleoprotein 27kDa protein domain-containing protein</fullName>
    </recommendedName>
</protein>
<keyword evidence="5" id="KW-0507">mRNA processing</keyword>
<evidence type="ECO:0000256" key="3">
    <source>
        <dbReference type="ARBA" id="ARBA00008218"/>
    </source>
</evidence>
<evidence type="ECO:0000256" key="5">
    <source>
        <dbReference type="ARBA" id="ARBA00022664"/>
    </source>
</evidence>
<feature type="domain" description="U4/U6.U5 small nuclear ribonucleoprotein 27kDa protein" evidence="9">
    <location>
        <begin position="190"/>
        <end position="244"/>
    </location>
</feature>
<evidence type="ECO:0000259" key="9">
    <source>
        <dbReference type="Pfam" id="PF08648"/>
    </source>
</evidence>
<dbReference type="PANTHER" id="PTHR31077:SF1">
    <property type="entry name" value="U4_U6.U5 SMALL NUCLEAR RIBONUCLEOPROTEIN 27 KDA PROTEIN"/>
    <property type="match status" value="1"/>
</dbReference>
<feature type="region of interest" description="Disordered" evidence="8">
    <location>
        <begin position="33"/>
        <end position="188"/>
    </location>
</feature>
<comment type="function">
    <text evidence="1">May play a role in mRNA splicing.</text>
</comment>
<feature type="compositionally biased region" description="Basic and acidic residues" evidence="8">
    <location>
        <begin position="52"/>
        <end position="67"/>
    </location>
</feature>
<feature type="compositionally biased region" description="Low complexity" evidence="8">
    <location>
        <begin position="37"/>
        <end position="51"/>
    </location>
</feature>
<keyword evidence="6" id="KW-0508">mRNA splicing</keyword>
<evidence type="ECO:0000256" key="2">
    <source>
        <dbReference type="ARBA" id="ARBA00004123"/>
    </source>
</evidence>